<evidence type="ECO:0000313" key="1">
    <source>
        <dbReference type="EMBL" id="CAD2183001.1"/>
    </source>
</evidence>
<dbReference type="AlphaFoldDB" id="A0A6V7W9H7"/>
<gene>
    <name evidence="1" type="ORF">MENT_LOCUS35261</name>
</gene>
<organism evidence="1 2">
    <name type="scientific">Meloidogyne enterolobii</name>
    <name type="common">Root-knot nematode worm</name>
    <name type="synonym">Meloidogyne mayaguensis</name>
    <dbReference type="NCBI Taxonomy" id="390850"/>
    <lineage>
        <taxon>Eukaryota</taxon>
        <taxon>Metazoa</taxon>
        <taxon>Ecdysozoa</taxon>
        <taxon>Nematoda</taxon>
        <taxon>Chromadorea</taxon>
        <taxon>Rhabditida</taxon>
        <taxon>Tylenchina</taxon>
        <taxon>Tylenchomorpha</taxon>
        <taxon>Tylenchoidea</taxon>
        <taxon>Meloidogynidae</taxon>
        <taxon>Meloidogyninae</taxon>
        <taxon>Meloidogyne</taxon>
    </lineage>
</organism>
<accession>A0A6V7W9H7</accession>
<name>A0A6V7W9H7_MELEN</name>
<sequence length="113" mass="13746">MATPEKLYEANKKLGYKQNVVDLNEIRNWEGKECENNVTKEDRKIIFTMKTILLEEEHYNFIEKNFEDKNFIKENIERRARLNKLFVSRKYKFFCENIKFLILKFNLTKISNA</sequence>
<comment type="caution">
    <text evidence="1">The sequence shown here is derived from an EMBL/GenBank/DDBJ whole genome shotgun (WGS) entry which is preliminary data.</text>
</comment>
<dbReference type="Proteomes" id="UP000580250">
    <property type="component" value="Unassembled WGS sequence"/>
</dbReference>
<proteinExistence type="predicted"/>
<protein>
    <submittedName>
        <fullName evidence="1">Uncharacterized protein</fullName>
    </submittedName>
</protein>
<evidence type="ECO:0000313" key="2">
    <source>
        <dbReference type="Proteomes" id="UP000580250"/>
    </source>
</evidence>
<reference evidence="1 2" key="1">
    <citation type="submission" date="2020-08" db="EMBL/GenBank/DDBJ databases">
        <authorList>
            <person name="Koutsovoulos G."/>
            <person name="Danchin GJ E."/>
        </authorList>
    </citation>
    <scope>NUCLEOTIDE SEQUENCE [LARGE SCALE GENOMIC DNA]</scope>
</reference>
<dbReference type="EMBL" id="CAJEWN010000452">
    <property type="protein sequence ID" value="CAD2183001.1"/>
    <property type="molecule type" value="Genomic_DNA"/>
</dbReference>